<feature type="transmembrane region" description="Helical" evidence="10">
    <location>
        <begin position="580"/>
        <end position="600"/>
    </location>
</feature>
<feature type="transmembrane region" description="Helical" evidence="10">
    <location>
        <begin position="315"/>
        <end position="335"/>
    </location>
</feature>
<dbReference type="PANTHER" id="PTHR13205:SF15">
    <property type="entry name" value="DOLICHOL KINASE"/>
    <property type="match status" value="1"/>
</dbReference>
<evidence type="ECO:0000256" key="5">
    <source>
        <dbReference type="ARBA" id="ARBA00022692"/>
    </source>
</evidence>
<evidence type="ECO:0000256" key="8">
    <source>
        <dbReference type="ARBA" id="ARBA00022989"/>
    </source>
</evidence>
<evidence type="ECO:0000256" key="10">
    <source>
        <dbReference type="SAM" id="Phobius"/>
    </source>
</evidence>
<feature type="transmembrane region" description="Helical" evidence="10">
    <location>
        <begin position="181"/>
        <end position="199"/>
    </location>
</feature>
<feature type="transmembrane region" description="Helical" evidence="10">
    <location>
        <begin position="155"/>
        <end position="174"/>
    </location>
</feature>
<feature type="transmembrane region" description="Helical" evidence="10">
    <location>
        <begin position="411"/>
        <end position="432"/>
    </location>
</feature>
<feature type="transmembrane region" description="Helical" evidence="10">
    <location>
        <begin position="114"/>
        <end position="135"/>
    </location>
</feature>
<dbReference type="EC" id="2.7.1.108" evidence="3"/>
<feature type="transmembrane region" description="Helical" evidence="10">
    <location>
        <begin position="466"/>
        <end position="486"/>
    </location>
</feature>
<dbReference type="InterPro" id="IPR032974">
    <property type="entry name" value="Polypren_kinase"/>
</dbReference>
<dbReference type="PANTHER" id="PTHR13205">
    <property type="entry name" value="TRANSMEMBRANE PROTEIN 15-RELATED"/>
    <property type="match status" value="1"/>
</dbReference>
<sequence>PNSSNGLWLSTLLPLAYITNTWKHKSFVQFQGNVSTIVVFGLFLQTLAVFSEKRTNKSKRSKSKILLSLPAAFTSFLIWICLNQGIIFSISCGTSTLLLYGWFYVYILEKLPHCFTFGEASIVAQGFVIFLLNAVLRLIEFTTYNAEHDIDEISLILQVGLIGVTIIVTVTHFVNFFKKGLWFFVLVAVVLLSVILFPVRGYPCVILLYLFVFADNQRLVSLCGSLLLICVTVGAIVWFHKMKRQSNTRIRKLFHVLTVTIFLPGIIYQCQLLFVATVLLLAVFIVLEAARLINLGFVGSALDETIKLFVDEKDAGSVALTPIYLLVGCSLPLWLHPCPWCLTENNNVDVLPLISGVLSVGVGDTVASVIGSKYGNFMWLNGAKSVEGTLASILVQGLVLISLVYSRCLYLVSLCGSLLLICVTVGAIVWFHKMKRQSNTRIRKLFHVLTVTIFLPGIIYQCQLLFVATVLLLAVFIVLEAARLINLGFVGSALDETIKLFVDEKDAGSVALTPIYLLVGCSLPLWLHPCPWCLTENNNVDVLPLISGVLSVGVGDTVASVIGSKYGNFMWLNGAKSVEGTLASILVQGLVLISLVYSPLRIMVFLPIRTIPIPRSDDRIVCICLEPTLSAPTMKHFGYSSNSC</sequence>
<dbReference type="AlphaFoldDB" id="A0A9Q0RW64"/>
<feature type="transmembrane region" description="Helical" evidence="10">
    <location>
        <begin position="350"/>
        <end position="374"/>
    </location>
</feature>
<keyword evidence="8 10" id="KW-1133">Transmembrane helix</keyword>
<feature type="transmembrane region" description="Helical" evidence="10">
    <location>
        <begin position="252"/>
        <end position="268"/>
    </location>
</feature>
<evidence type="ECO:0000313" key="11">
    <source>
        <dbReference type="EMBL" id="KAJ6634691.1"/>
    </source>
</evidence>
<feature type="non-terminal residue" evidence="11">
    <location>
        <position position="644"/>
    </location>
</feature>
<feature type="transmembrane region" description="Helical" evidence="10">
    <location>
        <begin position="507"/>
        <end position="527"/>
    </location>
</feature>
<comment type="caution">
    <text evidence="11">The sequence shown here is derived from an EMBL/GenBank/DDBJ whole genome shotgun (WGS) entry which is preliminary data.</text>
</comment>
<feature type="transmembrane region" description="Helical" evidence="10">
    <location>
        <begin position="63"/>
        <end position="80"/>
    </location>
</feature>
<keyword evidence="4" id="KW-0808">Transferase</keyword>
<reference evidence="11" key="1">
    <citation type="submission" date="2022-07" db="EMBL/GenBank/DDBJ databases">
        <authorList>
            <person name="Trinca V."/>
            <person name="Uliana J.V.C."/>
            <person name="Torres T.T."/>
            <person name="Ward R.J."/>
            <person name="Monesi N."/>
        </authorList>
    </citation>
    <scope>NUCLEOTIDE SEQUENCE</scope>
    <source>
        <strain evidence="11">HSMRA1968</strain>
        <tissue evidence="11">Whole embryos</tissue>
    </source>
</reference>
<accession>A0A9Q0RW64</accession>
<dbReference type="GO" id="GO:0005789">
    <property type="term" value="C:endoplasmic reticulum membrane"/>
    <property type="evidence" value="ECO:0007669"/>
    <property type="project" value="UniProtKB-SubCell"/>
</dbReference>
<comment type="subcellular location">
    <subcellularLocation>
        <location evidence="1">Endoplasmic reticulum membrane</location>
        <topology evidence="1">Multi-pass membrane protein</topology>
    </subcellularLocation>
</comment>
<organism evidence="11 12">
    <name type="scientific">Pseudolycoriella hygida</name>
    <dbReference type="NCBI Taxonomy" id="35572"/>
    <lineage>
        <taxon>Eukaryota</taxon>
        <taxon>Metazoa</taxon>
        <taxon>Ecdysozoa</taxon>
        <taxon>Arthropoda</taxon>
        <taxon>Hexapoda</taxon>
        <taxon>Insecta</taxon>
        <taxon>Pterygota</taxon>
        <taxon>Neoptera</taxon>
        <taxon>Endopterygota</taxon>
        <taxon>Diptera</taxon>
        <taxon>Nematocera</taxon>
        <taxon>Sciaroidea</taxon>
        <taxon>Sciaridae</taxon>
        <taxon>Pseudolycoriella</taxon>
    </lineage>
</organism>
<protein>
    <recommendedName>
        <fullName evidence="3">dolichol kinase</fullName>
        <ecNumber evidence="3">2.7.1.108</ecNumber>
    </recommendedName>
</protein>
<proteinExistence type="inferred from homology"/>
<keyword evidence="5 10" id="KW-0812">Transmembrane</keyword>
<gene>
    <name evidence="11" type="primary">DOLK</name>
    <name evidence="11" type="ORF">Bhyg_13268</name>
</gene>
<keyword evidence="7" id="KW-0256">Endoplasmic reticulum</keyword>
<dbReference type="EMBL" id="WJQU01000004">
    <property type="protein sequence ID" value="KAJ6634691.1"/>
    <property type="molecule type" value="Genomic_DNA"/>
</dbReference>
<keyword evidence="9 10" id="KW-0472">Membrane</keyword>
<evidence type="ECO:0000256" key="2">
    <source>
        <dbReference type="ARBA" id="ARBA00010794"/>
    </source>
</evidence>
<feature type="non-terminal residue" evidence="11">
    <location>
        <position position="1"/>
    </location>
</feature>
<dbReference type="OrthoDB" id="377083at2759"/>
<feature type="transmembrane region" description="Helical" evidence="10">
    <location>
        <begin position="274"/>
        <end position="294"/>
    </location>
</feature>
<evidence type="ECO:0000256" key="1">
    <source>
        <dbReference type="ARBA" id="ARBA00004477"/>
    </source>
</evidence>
<keyword evidence="12" id="KW-1185">Reference proteome</keyword>
<feature type="transmembrane region" description="Helical" evidence="10">
    <location>
        <begin position="86"/>
        <end position="107"/>
    </location>
</feature>
<feature type="transmembrane region" description="Helical" evidence="10">
    <location>
        <begin position="219"/>
        <end position="240"/>
    </location>
</feature>
<dbReference type="GO" id="GO:0004168">
    <property type="term" value="F:dolichol kinase activity"/>
    <property type="evidence" value="ECO:0007669"/>
    <property type="project" value="UniProtKB-EC"/>
</dbReference>
<feature type="transmembrane region" description="Helical" evidence="10">
    <location>
        <begin position="386"/>
        <end position="405"/>
    </location>
</feature>
<feature type="transmembrane region" description="Helical" evidence="10">
    <location>
        <begin position="444"/>
        <end position="460"/>
    </location>
</feature>
<dbReference type="GO" id="GO:0043048">
    <property type="term" value="P:dolichyl monophosphate biosynthetic process"/>
    <property type="evidence" value="ECO:0007669"/>
    <property type="project" value="TreeGrafter"/>
</dbReference>
<evidence type="ECO:0000256" key="9">
    <source>
        <dbReference type="ARBA" id="ARBA00023136"/>
    </source>
</evidence>
<feature type="transmembrane region" description="Helical" evidence="10">
    <location>
        <begin position="30"/>
        <end position="51"/>
    </location>
</feature>
<dbReference type="Proteomes" id="UP001151699">
    <property type="component" value="Chromosome C"/>
</dbReference>
<keyword evidence="6 11" id="KW-0418">Kinase</keyword>
<name>A0A9Q0RW64_9DIPT</name>
<evidence type="ECO:0000256" key="7">
    <source>
        <dbReference type="ARBA" id="ARBA00022824"/>
    </source>
</evidence>
<evidence type="ECO:0000313" key="12">
    <source>
        <dbReference type="Proteomes" id="UP001151699"/>
    </source>
</evidence>
<evidence type="ECO:0000256" key="3">
    <source>
        <dbReference type="ARBA" id="ARBA00012132"/>
    </source>
</evidence>
<evidence type="ECO:0000256" key="6">
    <source>
        <dbReference type="ARBA" id="ARBA00022777"/>
    </source>
</evidence>
<comment type="similarity">
    <text evidence="2">Belongs to the polyprenol kinase family.</text>
</comment>
<evidence type="ECO:0000256" key="4">
    <source>
        <dbReference type="ARBA" id="ARBA00022679"/>
    </source>
</evidence>